<accession>A0A1I1L829</accession>
<gene>
    <name evidence="1" type="ORF">SAMN05421842_107105</name>
</gene>
<keyword evidence="2" id="KW-1185">Reference proteome</keyword>
<sequence length="122" mass="14157">MIQNIKCILVYGLEDNEIVKIKQRYGKVIKVTSDMSQMKVKDIISGLNIVDESQDMPKEYMIVFNGFNEGELKAAIKYIRSFINGGVLAVTTPTSCNWSFKYLLEHLIEEREWFETQQKGRE</sequence>
<dbReference type="Pfam" id="PF12646">
    <property type="entry name" value="DUF3783"/>
    <property type="match status" value="1"/>
</dbReference>
<evidence type="ECO:0008006" key="3">
    <source>
        <dbReference type="Google" id="ProtNLM"/>
    </source>
</evidence>
<dbReference type="Proteomes" id="UP000199263">
    <property type="component" value="Unassembled WGS sequence"/>
</dbReference>
<dbReference type="InterPro" id="IPR016621">
    <property type="entry name" value="UCP014543"/>
</dbReference>
<dbReference type="PIRSF" id="PIRSF014543">
    <property type="entry name" value="UCP014543"/>
    <property type="match status" value="1"/>
</dbReference>
<organism evidence="1 2">
    <name type="scientific">Clostridium uliginosum</name>
    <dbReference type="NCBI Taxonomy" id="119641"/>
    <lineage>
        <taxon>Bacteria</taxon>
        <taxon>Bacillati</taxon>
        <taxon>Bacillota</taxon>
        <taxon>Clostridia</taxon>
        <taxon>Eubacteriales</taxon>
        <taxon>Clostridiaceae</taxon>
        <taxon>Clostridium</taxon>
    </lineage>
</organism>
<evidence type="ECO:0000313" key="2">
    <source>
        <dbReference type="Proteomes" id="UP000199263"/>
    </source>
</evidence>
<reference evidence="1 2" key="1">
    <citation type="submission" date="2016-10" db="EMBL/GenBank/DDBJ databases">
        <authorList>
            <person name="de Groot N.N."/>
        </authorList>
    </citation>
    <scope>NUCLEOTIDE SEQUENCE [LARGE SCALE GENOMIC DNA]</scope>
    <source>
        <strain evidence="1 2">DSM 12992</strain>
    </source>
</reference>
<dbReference type="OrthoDB" id="2053609at2"/>
<evidence type="ECO:0000313" key="1">
    <source>
        <dbReference type="EMBL" id="SFC68662.1"/>
    </source>
</evidence>
<dbReference type="STRING" id="119641.SAMN05421842_107105"/>
<dbReference type="AlphaFoldDB" id="A0A1I1L829"/>
<dbReference type="RefSeq" id="WP_090089977.1">
    <property type="nucleotide sequence ID" value="NZ_FOMG01000007.1"/>
</dbReference>
<name>A0A1I1L829_9CLOT</name>
<dbReference type="EMBL" id="FOMG01000007">
    <property type="protein sequence ID" value="SFC68662.1"/>
    <property type="molecule type" value="Genomic_DNA"/>
</dbReference>
<protein>
    <recommendedName>
        <fullName evidence="3">DUF3783 domain-containing protein</fullName>
    </recommendedName>
</protein>
<proteinExistence type="predicted"/>